<evidence type="ECO:0000313" key="1">
    <source>
        <dbReference type="EMBL" id="KAI0091294.1"/>
    </source>
</evidence>
<comment type="caution">
    <text evidence="1">The sequence shown here is derived from an EMBL/GenBank/DDBJ whole genome shotgun (WGS) entry which is preliminary data.</text>
</comment>
<accession>A0ACB8UAN2</accession>
<proteinExistence type="predicted"/>
<reference evidence="1" key="1">
    <citation type="journal article" date="2021" name="Environ. Microbiol.">
        <title>Gene family expansions and transcriptome signatures uncover fungal adaptations to wood decay.</title>
        <authorList>
            <person name="Hage H."/>
            <person name="Miyauchi S."/>
            <person name="Viragh M."/>
            <person name="Drula E."/>
            <person name="Min B."/>
            <person name="Chaduli D."/>
            <person name="Navarro D."/>
            <person name="Favel A."/>
            <person name="Norest M."/>
            <person name="Lesage-Meessen L."/>
            <person name="Balint B."/>
            <person name="Merenyi Z."/>
            <person name="de Eugenio L."/>
            <person name="Morin E."/>
            <person name="Martinez A.T."/>
            <person name="Baldrian P."/>
            <person name="Stursova M."/>
            <person name="Martinez M.J."/>
            <person name="Novotny C."/>
            <person name="Magnuson J.K."/>
            <person name="Spatafora J.W."/>
            <person name="Maurice S."/>
            <person name="Pangilinan J."/>
            <person name="Andreopoulos W."/>
            <person name="LaButti K."/>
            <person name="Hundley H."/>
            <person name="Na H."/>
            <person name="Kuo A."/>
            <person name="Barry K."/>
            <person name="Lipzen A."/>
            <person name="Henrissat B."/>
            <person name="Riley R."/>
            <person name="Ahrendt S."/>
            <person name="Nagy L.G."/>
            <person name="Grigoriev I.V."/>
            <person name="Martin F."/>
            <person name="Rosso M.N."/>
        </authorList>
    </citation>
    <scope>NUCLEOTIDE SEQUENCE</scope>
    <source>
        <strain evidence="1">CBS 384.51</strain>
    </source>
</reference>
<dbReference type="Proteomes" id="UP001055072">
    <property type="component" value="Unassembled WGS sequence"/>
</dbReference>
<protein>
    <submittedName>
        <fullName evidence="1">FAD/NAD-P-binding domain-containing protein</fullName>
    </submittedName>
</protein>
<dbReference type="EMBL" id="MU274906">
    <property type="protein sequence ID" value="KAI0091294.1"/>
    <property type="molecule type" value="Genomic_DNA"/>
</dbReference>
<evidence type="ECO:0000313" key="2">
    <source>
        <dbReference type="Proteomes" id="UP001055072"/>
    </source>
</evidence>
<name>A0ACB8UAN2_9APHY</name>
<gene>
    <name evidence="1" type="ORF">BDY19DRAFT_696160</name>
</gene>
<keyword evidence="2" id="KW-1185">Reference proteome</keyword>
<organism evidence="1 2">
    <name type="scientific">Irpex rosettiformis</name>
    <dbReference type="NCBI Taxonomy" id="378272"/>
    <lineage>
        <taxon>Eukaryota</taxon>
        <taxon>Fungi</taxon>
        <taxon>Dikarya</taxon>
        <taxon>Basidiomycota</taxon>
        <taxon>Agaricomycotina</taxon>
        <taxon>Agaricomycetes</taxon>
        <taxon>Polyporales</taxon>
        <taxon>Irpicaceae</taxon>
        <taxon>Irpex</taxon>
    </lineage>
</organism>
<sequence length="592" mass="67704">MFSALTGWSVRGKATDVNTITPNPAVTLLQEDYRAPEFNIDDYRPLKVRCIGAGFSGIICALRFRQKIPNLDFQIYEKQAGVGGTWYANKYPGVACDVPSHCYQYSFEDHTQWSKFYSCGAEIQASIERVVDKYKLRDCIRLQHELTYAKWDERSGKWTIRVRYTGNGNKQVAEIEETCDILVLGVGSLCRWNWPKIEGLKDFKGLLAHTADYTIDDKDVEGKRVGVIGNGSSGIQVVAAVHPKVKTLVNYGRQKTWIAPDFGITETKAQLGRDPSDTNQNFTPEELERLKNPEFAKKFRHALEHDINVFHMLSIRNSEMQKQAKAQFEAEMKSHLANKPELAEKMIPDFSVFCRRLTPGNGYLEALCSNNTTYETTPIKRITRTGVELKDGRRNDLDVLILATGFDVSYRYPFDVFGRNNIKLNDRWSPRAEAYMSIAVDGFPNMFLMYGPGSGLNTNSTISMLETQAMYIVKCVAKLQRERLKAMTPKKEAMDDWMQHMRHYFPKTVYMDKCKAWYTSDDGTVVGLWPGSNLHAMKALENPRWEDYEYERIDKTKNRLYWLGDGQTVNEKNMTGDLAWYLNDVDAPPVPA</sequence>